<dbReference type="PANTHER" id="PTHR43685">
    <property type="entry name" value="GLYCOSYLTRANSFERASE"/>
    <property type="match status" value="1"/>
</dbReference>
<name>A0A5N0TK31_9MICO</name>
<feature type="region of interest" description="Disordered" evidence="1">
    <location>
        <begin position="1"/>
        <end position="20"/>
    </location>
</feature>
<dbReference type="GO" id="GO:0016740">
    <property type="term" value="F:transferase activity"/>
    <property type="evidence" value="ECO:0007669"/>
    <property type="project" value="UniProtKB-KW"/>
</dbReference>
<organism evidence="3 4">
    <name type="scientific">Microbacterium caowuchunii</name>
    <dbReference type="NCBI Taxonomy" id="2614638"/>
    <lineage>
        <taxon>Bacteria</taxon>
        <taxon>Bacillati</taxon>
        <taxon>Actinomycetota</taxon>
        <taxon>Actinomycetes</taxon>
        <taxon>Micrococcales</taxon>
        <taxon>Microbacteriaceae</taxon>
        <taxon>Microbacterium</taxon>
    </lineage>
</organism>
<evidence type="ECO:0000313" key="4">
    <source>
        <dbReference type="Proteomes" id="UP000326838"/>
    </source>
</evidence>
<sequence>MLDDAGGVRRVLHRSPSPAERTPTVTVVIPCYNYARYVGSAIDSALTQAGVITDVIVVDDCSTDGSPEVVAAVAEQNPRVRLLRNDRNLGPVGTFNAGLELATGEFLVRLDADDLLAPGALQRATALADAFPSVGLVYGHPLHFSGTTLPSPRLRSTRWTVWPGTVWLEERCRTALNVITSPEVVMRRSVVDAVGGQRELAHTHDMEMWLRIAAVSDVGYLGGADQAWHREHAASLSQSLDPRFGDIRDRRDAFETLFAWAQELDLDTAVLRRLARQALVDEAFRAIVHMYDRNKVDAALLESYLAFLAELGPRVSPHAAEAYRLIARGQRRPTPWQHLRAIGRRSRSMAERARWHRRGVYTRDRRVSLPPDTEHVGGPQ</sequence>
<dbReference type="SUPFAM" id="SSF53448">
    <property type="entry name" value="Nucleotide-diphospho-sugar transferases"/>
    <property type="match status" value="1"/>
</dbReference>
<accession>A0A5N0TK31</accession>
<dbReference type="PANTHER" id="PTHR43685:SF2">
    <property type="entry name" value="GLYCOSYLTRANSFERASE 2-LIKE DOMAIN-CONTAINING PROTEIN"/>
    <property type="match status" value="1"/>
</dbReference>
<dbReference type="RefSeq" id="WP_150892072.1">
    <property type="nucleotide sequence ID" value="NZ_VYUY01000005.1"/>
</dbReference>
<protein>
    <submittedName>
        <fullName evidence="3">Glycosyltransferase family 2 protein</fullName>
    </submittedName>
</protein>
<evidence type="ECO:0000313" key="3">
    <source>
        <dbReference type="EMBL" id="KAA9135533.1"/>
    </source>
</evidence>
<dbReference type="Pfam" id="PF00535">
    <property type="entry name" value="Glycos_transf_2"/>
    <property type="match status" value="1"/>
</dbReference>
<dbReference type="Gene3D" id="3.90.550.10">
    <property type="entry name" value="Spore Coat Polysaccharide Biosynthesis Protein SpsA, Chain A"/>
    <property type="match status" value="1"/>
</dbReference>
<keyword evidence="3" id="KW-0808">Transferase</keyword>
<feature type="domain" description="Glycosyltransferase 2-like" evidence="2">
    <location>
        <begin position="26"/>
        <end position="160"/>
    </location>
</feature>
<keyword evidence="4" id="KW-1185">Reference proteome</keyword>
<dbReference type="EMBL" id="VYUY01000005">
    <property type="protein sequence ID" value="KAA9135533.1"/>
    <property type="molecule type" value="Genomic_DNA"/>
</dbReference>
<evidence type="ECO:0000256" key="1">
    <source>
        <dbReference type="SAM" id="MobiDB-lite"/>
    </source>
</evidence>
<evidence type="ECO:0000259" key="2">
    <source>
        <dbReference type="Pfam" id="PF00535"/>
    </source>
</evidence>
<dbReference type="Proteomes" id="UP000326838">
    <property type="component" value="Unassembled WGS sequence"/>
</dbReference>
<dbReference type="CDD" id="cd00761">
    <property type="entry name" value="Glyco_tranf_GTA_type"/>
    <property type="match status" value="1"/>
</dbReference>
<proteinExistence type="predicted"/>
<gene>
    <name evidence="3" type="ORF">F6B40_03190</name>
</gene>
<dbReference type="AlphaFoldDB" id="A0A5N0TK31"/>
<dbReference type="InterPro" id="IPR001173">
    <property type="entry name" value="Glyco_trans_2-like"/>
</dbReference>
<dbReference type="GO" id="GO:0044010">
    <property type="term" value="P:single-species biofilm formation"/>
    <property type="evidence" value="ECO:0007669"/>
    <property type="project" value="TreeGrafter"/>
</dbReference>
<reference evidence="4" key="1">
    <citation type="submission" date="2019-09" db="EMBL/GenBank/DDBJ databases">
        <title>Mumia zhuanghuii sp. nov. isolated from the intestinal contents of plateau pika (Ochotona curzoniae) in the Qinghai-Tibet plateau of China.</title>
        <authorList>
            <person name="Tian Z."/>
        </authorList>
    </citation>
    <scope>NUCLEOTIDE SEQUENCE [LARGE SCALE GENOMIC DNA]</scope>
    <source>
        <strain evidence="4">L-033</strain>
    </source>
</reference>
<dbReference type="InterPro" id="IPR029044">
    <property type="entry name" value="Nucleotide-diphossugar_trans"/>
</dbReference>
<comment type="caution">
    <text evidence="3">The sequence shown here is derived from an EMBL/GenBank/DDBJ whole genome shotgun (WGS) entry which is preliminary data.</text>
</comment>
<dbReference type="InterPro" id="IPR050834">
    <property type="entry name" value="Glycosyltransf_2"/>
</dbReference>